<organism evidence="1 2">
    <name type="scientific">Planobacterium oryzisoli</name>
    <dbReference type="NCBI Taxonomy" id="2771435"/>
    <lineage>
        <taxon>Bacteria</taxon>
        <taxon>Pseudomonadati</taxon>
        <taxon>Bacteroidota</taxon>
        <taxon>Flavobacteriia</taxon>
        <taxon>Flavobacteriales</taxon>
        <taxon>Weeksellaceae</taxon>
        <taxon>Chryseobacterium group</taxon>
        <taxon>Chryseobacterium</taxon>
    </lineage>
</organism>
<dbReference type="RefSeq" id="WP_194738317.1">
    <property type="nucleotide sequence ID" value="NZ_JADKYY010000001.1"/>
</dbReference>
<comment type="caution">
    <text evidence="1">The sequence shown here is derived from an EMBL/GenBank/DDBJ whole genome shotgun (WGS) entry which is preliminary data.</text>
</comment>
<protein>
    <submittedName>
        <fullName evidence="1">Phosphoribosyl-ATP pyrophosphatase</fullName>
    </submittedName>
</protein>
<proteinExistence type="predicted"/>
<accession>A0A931E628</accession>
<dbReference type="Proteomes" id="UP000694480">
    <property type="component" value="Unassembled WGS sequence"/>
</dbReference>
<dbReference type="EMBL" id="JADKYY010000001">
    <property type="protein sequence ID" value="MBF5026391.1"/>
    <property type="molecule type" value="Genomic_DNA"/>
</dbReference>
<name>A0A931E628_9FLAO</name>
<evidence type="ECO:0000313" key="2">
    <source>
        <dbReference type="Proteomes" id="UP000694480"/>
    </source>
</evidence>
<reference evidence="1" key="1">
    <citation type="submission" date="2020-11" db="EMBL/GenBank/DDBJ databases">
        <title>Genome seq and assembly of Planobacterium sp.</title>
        <authorList>
            <person name="Chhetri G."/>
        </authorList>
    </citation>
    <scope>NUCLEOTIDE SEQUENCE</scope>
    <source>
        <strain evidence="1">GCR5</strain>
    </source>
</reference>
<dbReference type="AlphaFoldDB" id="A0A931E628"/>
<sequence length="162" mass="18014">MKYSNLEELKRKKALLKQEVGELEALITFENPRASLSKITDGASDSYFTEKTDESGEKKLALRTGHIARQVGNFLTLRSQSNSLIAFDNKGLDSSILETTLKLGSVAFVGNLARKGLASKSWKGKLLGLALVYLLPFALRFVRSKVEEFQKKQSISSMEKLI</sequence>
<keyword evidence="2" id="KW-1185">Reference proteome</keyword>
<gene>
    <name evidence="1" type="ORF">IC612_01080</name>
</gene>
<evidence type="ECO:0000313" key="1">
    <source>
        <dbReference type="EMBL" id="MBF5026391.1"/>
    </source>
</evidence>